<evidence type="ECO:0000256" key="2">
    <source>
        <dbReference type="ARBA" id="ARBA00022801"/>
    </source>
</evidence>
<dbReference type="PROSITE" id="PS51194">
    <property type="entry name" value="HELICASE_CTER"/>
    <property type="match status" value="1"/>
</dbReference>
<keyword evidence="4" id="KW-0067">ATP-binding</keyword>
<protein>
    <submittedName>
        <fullName evidence="10">Superfamily II DNA/RNA helicase</fullName>
    </submittedName>
</protein>
<feature type="region of interest" description="Disordered" evidence="6">
    <location>
        <begin position="379"/>
        <end position="436"/>
    </location>
</feature>
<evidence type="ECO:0000259" key="9">
    <source>
        <dbReference type="PROSITE" id="PS51195"/>
    </source>
</evidence>
<dbReference type="InterPro" id="IPR011545">
    <property type="entry name" value="DEAD/DEAH_box_helicase_dom"/>
</dbReference>
<dbReference type="Proteomes" id="UP001519288">
    <property type="component" value="Unassembled WGS sequence"/>
</dbReference>
<dbReference type="InterPro" id="IPR014001">
    <property type="entry name" value="Helicase_ATP-bd"/>
</dbReference>
<evidence type="ECO:0000256" key="3">
    <source>
        <dbReference type="ARBA" id="ARBA00022806"/>
    </source>
</evidence>
<dbReference type="PROSITE" id="PS51195">
    <property type="entry name" value="Q_MOTIF"/>
    <property type="match status" value="1"/>
</dbReference>
<name>A0ABS4JLY1_9BACL</name>
<dbReference type="InterPro" id="IPR027417">
    <property type="entry name" value="P-loop_NTPase"/>
</dbReference>
<gene>
    <name evidence="10" type="ORF">J2Z69_003168</name>
</gene>
<dbReference type="RefSeq" id="WP_209864595.1">
    <property type="nucleotide sequence ID" value="NZ_JAGGLD010000006.1"/>
</dbReference>
<dbReference type="Gene3D" id="3.40.50.300">
    <property type="entry name" value="P-loop containing nucleotide triphosphate hydrolases"/>
    <property type="match status" value="2"/>
</dbReference>
<organism evidence="10 11">
    <name type="scientific">Paenibacillus shirakamiensis</name>
    <dbReference type="NCBI Taxonomy" id="1265935"/>
    <lineage>
        <taxon>Bacteria</taxon>
        <taxon>Bacillati</taxon>
        <taxon>Bacillota</taxon>
        <taxon>Bacilli</taxon>
        <taxon>Bacillales</taxon>
        <taxon>Paenibacillaceae</taxon>
        <taxon>Paenibacillus</taxon>
    </lineage>
</organism>
<evidence type="ECO:0000256" key="6">
    <source>
        <dbReference type="SAM" id="MobiDB-lite"/>
    </source>
</evidence>
<keyword evidence="11" id="KW-1185">Reference proteome</keyword>
<dbReference type="InterPro" id="IPR014014">
    <property type="entry name" value="RNA_helicase_DEAD_Q_motif"/>
</dbReference>
<accession>A0ABS4JLY1</accession>
<proteinExistence type="predicted"/>
<evidence type="ECO:0000256" key="5">
    <source>
        <dbReference type="PROSITE-ProRule" id="PRU00552"/>
    </source>
</evidence>
<dbReference type="CDD" id="cd18787">
    <property type="entry name" value="SF2_C_DEAD"/>
    <property type="match status" value="1"/>
</dbReference>
<sequence>MTVHTFNSLGVTDALVTRLAEFGIQEPSPVQAETISAVLDGKDVLAESQTGTGKTLAYLLPILQRIQPEQRASQVLILAPTQELAMQILRESQRYGESLNIEAQALIGGAAVGRQIEKLRSHPQLLVGTPGRVKELIKARKIKMHTVRTIVVDEVDQVFQLGGSRDVEDIIKSALRDRQLLFLSATINRDIADLAFREMKEPVEVGIEPEQRTSKTLEHLYFVMEEREKPEYLRRIVRTYNAQKAIVFVNQTDDIGEVEAKLNYVGIKAQALYGDADKTVRSLVLRRFREGSIQVLVASDVAARGLDIEDLGLIISYDPATDSDHYVHRSGRTGRMGRQGISISLVTSRQEFIIRKFSRELDVEFVQRALFGGRIVDPAEAERSKTSASRTQVSSSHRSNSTTRSDAQPDDRKSDRHRDRKNKGAPKWSKDNQPRS</sequence>
<dbReference type="SUPFAM" id="SSF52540">
    <property type="entry name" value="P-loop containing nucleoside triphosphate hydrolases"/>
    <property type="match status" value="1"/>
</dbReference>
<dbReference type="SMART" id="SM00487">
    <property type="entry name" value="DEXDc"/>
    <property type="match status" value="1"/>
</dbReference>
<dbReference type="Pfam" id="PF00270">
    <property type="entry name" value="DEAD"/>
    <property type="match status" value="1"/>
</dbReference>
<feature type="domain" description="Helicase ATP-binding" evidence="7">
    <location>
        <begin position="35"/>
        <end position="205"/>
    </location>
</feature>
<feature type="compositionally biased region" description="Basic and acidic residues" evidence="6">
    <location>
        <begin position="407"/>
        <end position="417"/>
    </location>
</feature>
<dbReference type="SMART" id="SM00490">
    <property type="entry name" value="HELICc"/>
    <property type="match status" value="1"/>
</dbReference>
<feature type="domain" description="Helicase C-terminal" evidence="8">
    <location>
        <begin position="216"/>
        <end position="384"/>
    </location>
</feature>
<dbReference type="PANTHER" id="PTHR47963">
    <property type="entry name" value="DEAD-BOX ATP-DEPENDENT RNA HELICASE 47, MITOCHONDRIAL"/>
    <property type="match status" value="1"/>
</dbReference>
<keyword evidence="1" id="KW-0547">Nucleotide-binding</keyword>
<dbReference type="InterPro" id="IPR050547">
    <property type="entry name" value="DEAD_box_RNA_helicases"/>
</dbReference>
<evidence type="ECO:0000256" key="1">
    <source>
        <dbReference type="ARBA" id="ARBA00022741"/>
    </source>
</evidence>
<feature type="short sequence motif" description="Q motif" evidence="5">
    <location>
        <begin position="4"/>
        <end position="32"/>
    </location>
</feature>
<feature type="compositionally biased region" description="Low complexity" evidence="6">
    <location>
        <begin position="386"/>
        <end position="405"/>
    </location>
</feature>
<feature type="domain" description="DEAD-box RNA helicase Q" evidence="9">
    <location>
        <begin position="4"/>
        <end position="32"/>
    </location>
</feature>
<dbReference type="CDD" id="cd00268">
    <property type="entry name" value="DEADc"/>
    <property type="match status" value="1"/>
</dbReference>
<evidence type="ECO:0000313" key="11">
    <source>
        <dbReference type="Proteomes" id="UP001519288"/>
    </source>
</evidence>
<dbReference type="PANTHER" id="PTHR47963:SF7">
    <property type="entry name" value="ATP-DEPENDENT RNA HELICASE YFML-RELATED"/>
    <property type="match status" value="1"/>
</dbReference>
<evidence type="ECO:0000259" key="7">
    <source>
        <dbReference type="PROSITE" id="PS51192"/>
    </source>
</evidence>
<dbReference type="InterPro" id="IPR001650">
    <property type="entry name" value="Helicase_C-like"/>
</dbReference>
<evidence type="ECO:0000259" key="8">
    <source>
        <dbReference type="PROSITE" id="PS51194"/>
    </source>
</evidence>
<dbReference type="GO" id="GO:0004386">
    <property type="term" value="F:helicase activity"/>
    <property type="evidence" value="ECO:0007669"/>
    <property type="project" value="UniProtKB-KW"/>
</dbReference>
<dbReference type="InterPro" id="IPR044742">
    <property type="entry name" value="DEAD/DEAH_RhlB"/>
</dbReference>
<evidence type="ECO:0000313" key="10">
    <source>
        <dbReference type="EMBL" id="MBP2002111.1"/>
    </source>
</evidence>
<dbReference type="Pfam" id="PF00271">
    <property type="entry name" value="Helicase_C"/>
    <property type="match status" value="1"/>
</dbReference>
<dbReference type="EMBL" id="JAGGLD010000006">
    <property type="protein sequence ID" value="MBP2002111.1"/>
    <property type="molecule type" value="Genomic_DNA"/>
</dbReference>
<dbReference type="PROSITE" id="PS51192">
    <property type="entry name" value="HELICASE_ATP_BIND_1"/>
    <property type="match status" value="1"/>
</dbReference>
<keyword evidence="2" id="KW-0378">Hydrolase</keyword>
<comment type="caution">
    <text evidence="10">The sequence shown here is derived from an EMBL/GenBank/DDBJ whole genome shotgun (WGS) entry which is preliminary data.</text>
</comment>
<reference evidence="10 11" key="1">
    <citation type="submission" date="2021-03" db="EMBL/GenBank/DDBJ databases">
        <title>Genomic Encyclopedia of Type Strains, Phase IV (KMG-IV): sequencing the most valuable type-strain genomes for metagenomic binning, comparative biology and taxonomic classification.</title>
        <authorList>
            <person name="Goeker M."/>
        </authorList>
    </citation>
    <scope>NUCLEOTIDE SEQUENCE [LARGE SCALE GENOMIC DNA]</scope>
    <source>
        <strain evidence="10 11">DSM 26806</strain>
    </source>
</reference>
<keyword evidence="3 10" id="KW-0347">Helicase</keyword>
<evidence type="ECO:0000256" key="4">
    <source>
        <dbReference type="ARBA" id="ARBA00022840"/>
    </source>
</evidence>